<dbReference type="EMBL" id="JAALLS010000004">
    <property type="protein sequence ID" value="NGP87598.1"/>
    <property type="molecule type" value="Genomic_DNA"/>
</dbReference>
<dbReference type="AlphaFoldDB" id="A0A6M1SUF8"/>
<dbReference type="SUPFAM" id="SSF51735">
    <property type="entry name" value="NAD(P)-binding Rossmann-fold domains"/>
    <property type="match status" value="1"/>
</dbReference>
<accession>A0A6M1SUF8</accession>
<dbReference type="Proteomes" id="UP000479132">
    <property type="component" value="Unassembled WGS sequence"/>
</dbReference>
<evidence type="ECO:0000256" key="2">
    <source>
        <dbReference type="RuleBase" id="RU000363"/>
    </source>
</evidence>
<sequence length="283" mass="31661">MDLTNKLCVVTGANSGIGKETARAFAKQQAYVIMVCRNEKRAKEAKHEIIAKTNHTGVEIMLADLALQHDVRELANKITQKYEKVDLLVNNAGLIPDDREETIDGIEKTLAVNHLAPFLLTNLLGDHLKKATEARVVNVSSEVHRLGAKSFDLDNLQLRNDYSPMKAYGISKLCNIMFTHELSKRWADSTVTTNSLHPGVVRTQLAEEASWFMKLFYFIGKPFMRSPKSGAKTSIYLSTSDEVADTSGKYFRNRKEIPPADIAYDDALTNELWERSAELTGLS</sequence>
<dbReference type="PRINTS" id="PR00081">
    <property type="entry name" value="GDHRDH"/>
</dbReference>
<comment type="similarity">
    <text evidence="2">Belongs to the short-chain dehydrogenases/reductases (SDR) family.</text>
</comment>
<dbReference type="RefSeq" id="WP_165266506.1">
    <property type="nucleotide sequence ID" value="NZ_JAALLS010000004.1"/>
</dbReference>
<protein>
    <submittedName>
        <fullName evidence="3">SDR family oxidoreductase</fullName>
    </submittedName>
</protein>
<organism evidence="3 4">
    <name type="scientific">Fodinibius halophilus</name>
    <dbReference type="NCBI Taxonomy" id="1736908"/>
    <lineage>
        <taxon>Bacteria</taxon>
        <taxon>Pseudomonadati</taxon>
        <taxon>Balneolota</taxon>
        <taxon>Balneolia</taxon>
        <taxon>Balneolales</taxon>
        <taxon>Balneolaceae</taxon>
        <taxon>Fodinibius</taxon>
    </lineage>
</organism>
<dbReference type="PANTHER" id="PTHR43157:SF31">
    <property type="entry name" value="PHOSPHATIDYLINOSITOL-GLYCAN BIOSYNTHESIS CLASS F PROTEIN"/>
    <property type="match status" value="1"/>
</dbReference>
<gene>
    <name evidence="3" type="ORF">G3569_04465</name>
</gene>
<dbReference type="PRINTS" id="PR00080">
    <property type="entry name" value="SDRFAMILY"/>
</dbReference>
<dbReference type="InterPro" id="IPR002347">
    <property type="entry name" value="SDR_fam"/>
</dbReference>
<evidence type="ECO:0000256" key="1">
    <source>
        <dbReference type="ARBA" id="ARBA00023002"/>
    </source>
</evidence>
<dbReference type="Pfam" id="PF00106">
    <property type="entry name" value="adh_short"/>
    <property type="match status" value="1"/>
</dbReference>
<dbReference type="PANTHER" id="PTHR43157">
    <property type="entry name" value="PHOSPHATIDYLINOSITOL-GLYCAN BIOSYNTHESIS CLASS F PROTEIN-RELATED"/>
    <property type="match status" value="1"/>
</dbReference>
<keyword evidence="1" id="KW-0560">Oxidoreductase</keyword>
<comment type="caution">
    <text evidence="3">The sequence shown here is derived from an EMBL/GenBank/DDBJ whole genome shotgun (WGS) entry which is preliminary data.</text>
</comment>
<reference evidence="3 4" key="1">
    <citation type="submission" date="2020-02" db="EMBL/GenBank/DDBJ databases">
        <title>Aliifodinibius halophilus 2W32, complete genome.</title>
        <authorList>
            <person name="Li Y."/>
            <person name="Wu S."/>
        </authorList>
    </citation>
    <scope>NUCLEOTIDE SEQUENCE [LARGE SCALE GENOMIC DNA]</scope>
    <source>
        <strain evidence="3 4">2W32</strain>
    </source>
</reference>
<evidence type="ECO:0000313" key="4">
    <source>
        <dbReference type="Proteomes" id="UP000479132"/>
    </source>
</evidence>
<name>A0A6M1SUF8_9BACT</name>
<dbReference type="Gene3D" id="3.40.50.720">
    <property type="entry name" value="NAD(P)-binding Rossmann-like Domain"/>
    <property type="match status" value="1"/>
</dbReference>
<dbReference type="GO" id="GO:0016491">
    <property type="term" value="F:oxidoreductase activity"/>
    <property type="evidence" value="ECO:0007669"/>
    <property type="project" value="UniProtKB-KW"/>
</dbReference>
<proteinExistence type="inferred from homology"/>
<evidence type="ECO:0000313" key="3">
    <source>
        <dbReference type="EMBL" id="NGP87598.1"/>
    </source>
</evidence>
<keyword evidence="4" id="KW-1185">Reference proteome</keyword>
<dbReference type="CDD" id="cd05327">
    <property type="entry name" value="retinol-DH_like_SDR_c_like"/>
    <property type="match status" value="1"/>
</dbReference>
<dbReference type="InterPro" id="IPR036291">
    <property type="entry name" value="NAD(P)-bd_dom_sf"/>
</dbReference>